<evidence type="ECO:0000313" key="2">
    <source>
        <dbReference type="Proteomes" id="UP000294200"/>
    </source>
</evidence>
<name>A0A4R0XRJ4_9BURK</name>
<evidence type="ECO:0000313" key="1">
    <source>
        <dbReference type="EMBL" id="TCG09311.1"/>
    </source>
</evidence>
<gene>
    <name evidence="1" type="ORF">BZM27_05785</name>
</gene>
<protein>
    <submittedName>
        <fullName evidence="1">Uncharacterized protein</fullName>
    </submittedName>
</protein>
<accession>A0A4R0XRJ4</accession>
<dbReference type="EMBL" id="MWML01000013">
    <property type="protein sequence ID" value="TCG09311.1"/>
    <property type="molecule type" value="Genomic_DNA"/>
</dbReference>
<dbReference type="Proteomes" id="UP000294200">
    <property type="component" value="Unassembled WGS sequence"/>
</dbReference>
<dbReference type="InterPro" id="IPR007499">
    <property type="entry name" value="ERF_bacteria_virus"/>
</dbReference>
<dbReference type="Pfam" id="PF04404">
    <property type="entry name" value="ERF"/>
    <property type="match status" value="1"/>
</dbReference>
<dbReference type="AlphaFoldDB" id="A0A4R0XRJ4"/>
<comment type="caution">
    <text evidence="1">The sequence shown here is derived from an EMBL/GenBank/DDBJ whole genome shotgun (WGS) entry which is preliminary data.</text>
</comment>
<proteinExistence type="predicted"/>
<organism evidence="1 2">
    <name type="scientific">Paraburkholderia steynii</name>
    <dbReference type="NCBI Taxonomy" id="1245441"/>
    <lineage>
        <taxon>Bacteria</taxon>
        <taxon>Pseudomonadati</taxon>
        <taxon>Pseudomonadota</taxon>
        <taxon>Betaproteobacteria</taxon>
        <taxon>Burkholderiales</taxon>
        <taxon>Burkholderiaceae</taxon>
        <taxon>Paraburkholderia</taxon>
    </lineage>
</organism>
<keyword evidence="2" id="KW-1185">Reference proteome</keyword>
<reference evidence="1 2" key="1">
    <citation type="submission" date="2017-02" db="EMBL/GenBank/DDBJ databases">
        <title>Paraburkholderia sophoroidis sp. nov. and Paraburkholderia steynii sp. nov. rhizobial symbionts of the fynbos legume Hypocalyptus sophoroides.</title>
        <authorList>
            <person name="Steenkamp E.T."/>
            <person name="Beukes C.W."/>
            <person name="Van Zyl E."/>
            <person name="Avontuur J."/>
            <person name="Chan W.Y."/>
            <person name="Hassen A."/>
            <person name="Palmer M."/>
            <person name="Mthombeni L."/>
            <person name="Phalane F."/>
            <person name="Sereme K."/>
            <person name="Venter S.N."/>
        </authorList>
    </citation>
    <scope>NUCLEOTIDE SEQUENCE [LARGE SCALE GENOMIC DNA]</scope>
    <source>
        <strain evidence="1 2">HC1.1ba</strain>
    </source>
</reference>
<sequence length="257" mass="27877">MAEPIAAKPPAVQQTRAVTAASATPADLVRYALESGADLDRLERLMQMQMQWEDREARKAFDASMAEFKLNPPTILKDKHVEFKTNSGVTAYDHATIGNVVEKVVASLATYGFSHRWIPRRTEGGMMSITCVIKHKLGHSEETTLEAGLDQSGGKNSIQAMSSTVTYLERYSLLAAVGLATKDQADDDGHGSDGKPSADETWMKWETQLTSAATADDIRRIRAMAGAAFEAIGDVASWNQFKVLADKKKGEIGGSAQ</sequence>